<dbReference type="PANTHER" id="PTHR46958:SF1">
    <property type="entry name" value="B-CELL RECEPTOR CD22"/>
    <property type="match status" value="1"/>
</dbReference>
<dbReference type="SMART" id="SM00408">
    <property type="entry name" value="IGc2"/>
    <property type="match status" value="2"/>
</dbReference>
<dbReference type="GO" id="GO:0051897">
    <property type="term" value="P:positive regulation of phosphatidylinositol 3-kinase/protein kinase B signal transduction"/>
    <property type="evidence" value="ECO:0007669"/>
    <property type="project" value="InterPro"/>
</dbReference>
<comment type="caution">
    <text evidence="15">The sequence shown here is derived from an EMBL/GenBank/DDBJ whole genome shotgun (WGS) entry which is preliminary data.</text>
</comment>
<keyword evidence="6" id="KW-0325">Glycoprotein</keyword>
<dbReference type="InterPro" id="IPR003598">
    <property type="entry name" value="Ig_sub2"/>
</dbReference>
<dbReference type="EMBL" id="QXTE01000712">
    <property type="protein sequence ID" value="TFJ96302.1"/>
    <property type="molecule type" value="Genomic_DNA"/>
</dbReference>
<evidence type="ECO:0000256" key="1">
    <source>
        <dbReference type="ARBA" id="ARBA00004251"/>
    </source>
</evidence>
<dbReference type="GO" id="GO:0043548">
    <property type="term" value="F:phosphatidylinositol 3-kinase binding"/>
    <property type="evidence" value="ECO:0007669"/>
    <property type="project" value="InterPro"/>
</dbReference>
<evidence type="ECO:0000256" key="7">
    <source>
        <dbReference type="ARBA" id="ARBA00023319"/>
    </source>
</evidence>
<dbReference type="InterPro" id="IPR056386">
    <property type="entry name" value="Ig_CD22"/>
</dbReference>
<dbReference type="Gene3D" id="2.60.40.10">
    <property type="entry name" value="Immunoglobulins"/>
    <property type="match status" value="4"/>
</dbReference>
<dbReference type="GO" id="GO:0055037">
    <property type="term" value="C:recycling endosome"/>
    <property type="evidence" value="ECO:0007669"/>
    <property type="project" value="TreeGrafter"/>
</dbReference>
<keyword evidence="7" id="KW-0393">Immunoglobulin domain</keyword>
<dbReference type="PANTHER" id="PTHR46958">
    <property type="entry name" value="B-CELL RECEPTOR CD22"/>
    <property type="match status" value="1"/>
</dbReference>
<dbReference type="Pfam" id="PF07213">
    <property type="entry name" value="DAP10"/>
    <property type="match status" value="1"/>
</dbReference>
<evidence type="ECO:0000256" key="9">
    <source>
        <dbReference type="ARBA" id="ARBA00041781"/>
    </source>
</evidence>
<dbReference type="InterPro" id="IPR009861">
    <property type="entry name" value="HCST"/>
</dbReference>
<evidence type="ECO:0000256" key="13">
    <source>
        <dbReference type="SAM" id="SignalP"/>
    </source>
</evidence>
<sequence length="448" mass="49816">MRCLIWLLFLPGFLCYCVQGPVEVPKSLIAWTGACLSIPCRYQSCLLNPIRTNKLIINSLAWYLNPVFDPEKKDFSGTVLYKPSADISPAFAGRVRFLGDLERDCSLQLSDLRASENGSYGLRLITSKPGKQQEEKWMTEISVNVMDAPKDAHVELVTGSQIQEGTTVVLSCSCRAHPPVSSYTWYRNGQHIPAQTQQELRFDRIHADQSGSYHCEPQNRVGMSESPAITVDVQEVQITLKTPQRIREGDAVTLKCSVGNSNPPVTKYTWYKDNSQYQETQESVLTFPATEERSGNHSCAAQNAIGYRRSPPVSVAMQCDVVTLKCSVGSSNPPVTKYTWYKDNSQDQETQESVLTFPATEQRSGNRSCAAQNAIGYRRSPPVAVAMQWPCGDCYQIQTPIIVGVVIGDLVFTLLLIAGVYHCTKRCSKPTGNSEDQKVYMNMPGRVN</sequence>
<comment type="subunit">
    <text evidence="11">Predominantly monomer of isoform CD22-beta. Also found as heterodimer of isoform CD22-beta and a shorter isoform. Interacts with PTPN6/SHP-1, LYN, SYK, PIK3R1/PIK3R2 and PLCG1 upon phosphorylation. Interacts with GRB2, INPP5D and SHC1 upon phosphorylation. May form a complex with INPP5D/SHIP, GRB2 and SHC1.</text>
</comment>
<organism evidence="15 16">
    <name type="scientific">Platysternon megacephalum</name>
    <name type="common">big-headed turtle</name>
    <dbReference type="NCBI Taxonomy" id="55544"/>
    <lineage>
        <taxon>Eukaryota</taxon>
        <taxon>Metazoa</taxon>
        <taxon>Chordata</taxon>
        <taxon>Craniata</taxon>
        <taxon>Vertebrata</taxon>
        <taxon>Euteleostomi</taxon>
        <taxon>Archelosauria</taxon>
        <taxon>Testudinata</taxon>
        <taxon>Testudines</taxon>
        <taxon>Cryptodira</taxon>
        <taxon>Durocryptodira</taxon>
        <taxon>Testudinoidea</taxon>
        <taxon>Platysternidae</taxon>
        <taxon>Platysternon</taxon>
    </lineage>
</organism>
<dbReference type="AlphaFoldDB" id="A0A4D9DN42"/>
<dbReference type="SMART" id="SM00409">
    <property type="entry name" value="IG"/>
    <property type="match status" value="3"/>
</dbReference>
<reference evidence="15 16" key="2">
    <citation type="submission" date="2019-04" db="EMBL/GenBank/DDBJ databases">
        <title>The genome sequence of big-headed turtle.</title>
        <authorList>
            <person name="Gong S."/>
        </authorList>
    </citation>
    <scope>NUCLEOTIDE SEQUENCE [LARGE SCALE GENOMIC DNA]</scope>
    <source>
        <strain evidence="15">DO16091913</strain>
        <tissue evidence="15">Muscle</tissue>
    </source>
</reference>
<dbReference type="Proteomes" id="UP000297703">
    <property type="component" value="Unassembled WGS sequence"/>
</dbReference>
<dbReference type="GO" id="GO:0009897">
    <property type="term" value="C:external side of plasma membrane"/>
    <property type="evidence" value="ECO:0007669"/>
    <property type="project" value="TreeGrafter"/>
</dbReference>
<accession>A0A4D9DN42</accession>
<evidence type="ECO:0000256" key="5">
    <source>
        <dbReference type="ARBA" id="ARBA00022889"/>
    </source>
</evidence>
<feature type="chain" id="PRO_5020027494" description="B-cell receptor CD22" evidence="13">
    <location>
        <begin position="20"/>
        <end position="448"/>
    </location>
</feature>
<dbReference type="InterPro" id="IPR007110">
    <property type="entry name" value="Ig-like_dom"/>
</dbReference>
<evidence type="ECO:0000256" key="8">
    <source>
        <dbReference type="ARBA" id="ARBA00040106"/>
    </source>
</evidence>
<dbReference type="Pfam" id="PF24518">
    <property type="entry name" value="Ig_CD22"/>
    <property type="match status" value="1"/>
</dbReference>
<dbReference type="InterPro" id="IPR036179">
    <property type="entry name" value="Ig-like_dom_sf"/>
</dbReference>
<evidence type="ECO:0000256" key="12">
    <source>
        <dbReference type="SAM" id="Phobius"/>
    </source>
</evidence>
<dbReference type="GO" id="GO:0042609">
    <property type="term" value="F:CD4 receptor binding"/>
    <property type="evidence" value="ECO:0007669"/>
    <property type="project" value="TreeGrafter"/>
</dbReference>
<evidence type="ECO:0000313" key="15">
    <source>
        <dbReference type="EMBL" id="TFJ96302.1"/>
    </source>
</evidence>
<feature type="signal peptide" evidence="13">
    <location>
        <begin position="1"/>
        <end position="19"/>
    </location>
</feature>
<dbReference type="OrthoDB" id="6250964at2759"/>
<comment type="function">
    <text evidence="10">Most highly expressed siglec (sialic acid-binding immunoglobulin-like lectin) on B-cells that plays a role in various aspects of B-cell biology including differentiation, antigen presentation, and trafficking to bone marrow. Binds to alpha 2,6-linked sialic acid residues of surface molecules such as CD22 itself, CD45 and IgM in a cis configuration. Can also bind to ligands on other cells as an adhesion molecule in a trans configuration. Acts as an inhibitory coreceptor on the surface of B-cells and inhibits B-cell receptor induced signaling, characterized by inhibition of the calcium mobilization and cellular activation. Mechanistically, the immunoreceptor tyrosine-based inhibitory motif domain is phosphorylated by the Src kinase LYN, which in turn leads to the recruitment of the protein tyrosine phosphatase 1/PTPN6, leading to the negative regulation of BCR signaling. If this negative signaling from is of sufficient strength, apoptosis of the B-cell can be induced.</text>
</comment>
<dbReference type="GO" id="GO:0030888">
    <property type="term" value="P:regulation of B cell proliferation"/>
    <property type="evidence" value="ECO:0007669"/>
    <property type="project" value="TreeGrafter"/>
</dbReference>
<evidence type="ECO:0000256" key="3">
    <source>
        <dbReference type="ARBA" id="ARBA00022729"/>
    </source>
</evidence>
<dbReference type="GO" id="GO:0005769">
    <property type="term" value="C:early endosome"/>
    <property type="evidence" value="ECO:0007669"/>
    <property type="project" value="TreeGrafter"/>
</dbReference>
<protein>
    <recommendedName>
        <fullName evidence="8">B-cell receptor CD22</fullName>
    </recommendedName>
    <alternativeName>
        <fullName evidence="9">Sialic acid-binding Ig-like lectin 2</fullName>
    </alternativeName>
</protein>
<dbReference type="GO" id="GO:0042113">
    <property type="term" value="P:B cell activation"/>
    <property type="evidence" value="ECO:0007669"/>
    <property type="project" value="TreeGrafter"/>
</dbReference>
<keyword evidence="4" id="KW-0677">Repeat</keyword>
<dbReference type="SUPFAM" id="SSF48726">
    <property type="entry name" value="Immunoglobulin"/>
    <property type="match status" value="4"/>
</dbReference>
<keyword evidence="12" id="KW-1133">Transmembrane helix</keyword>
<keyword evidence="2" id="KW-1003">Cell membrane</keyword>
<dbReference type="GO" id="GO:0050859">
    <property type="term" value="P:negative regulation of B cell receptor signaling pathway"/>
    <property type="evidence" value="ECO:0007669"/>
    <property type="project" value="TreeGrafter"/>
</dbReference>
<gene>
    <name evidence="15" type="ORF">DR999_PMT21917</name>
</gene>
<dbReference type="GO" id="GO:0007155">
    <property type="term" value="P:cell adhesion"/>
    <property type="evidence" value="ECO:0007669"/>
    <property type="project" value="UniProtKB-KW"/>
</dbReference>
<dbReference type="PROSITE" id="PS50835">
    <property type="entry name" value="IG_LIKE"/>
    <property type="match status" value="3"/>
</dbReference>
<feature type="domain" description="Ig-like" evidence="14">
    <location>
        <begin position="322"/>
        <end position="384"/>
    </location>
</feature>
<evidence type="ECO:0000256" key="4">
    <source>
        <dbReference type="ARBA" id="ARBA00022737"/>
    </source>
</evidence>
<evidence type="ECO:0000259" key="14">
    <source>
        <dbReference type="PROSITE" id="PS50835"/>
    </source>
</evidence>
<dbReference type="GO" id="GO:0070062">
    <property type="term" value="C:extracellular exosome"/>
    <property type="evidence" value="ECO:0007669"/>
    <property type="project" value="TreeGrafter"/>
</dbReference>
<evidence type="ECO:0000313" key="16">
    <source>
        <dbReference type="Proteomes" id="UP000297703"/>
    </source>
</evidence>
<evidence type="ECO:0000256" key="10">
    <source>
        <dbReference type="ARBA" id="ARBA00045430"/>
    </source>
</evidence>
<comment type="subcellular location">
    <subcellularLocation>
        <location evidence="1">Cell membrane</location>
        <topology evidence="1">Single-pass type I membrane protein</topology>
    </subcellularLocation>
</comment>
<dbReference type="STRING" id="55544.A0A4D9DN42"/>
<keyword evidence="5" id="KW-0130">Cell adhesion</keyword>
<proteinExistence type="predicted"/>
<evidence type="ECO:0000256" key="6">
    <source>
        <dbReference type="ARBA" id="ARBA00023180"/>
    </source>
</evidence>
<dbReference type="GO" id="GO:0033691">
    <property type="term" value="F:sialic acid binding"/>
    <property type="evidence" value="ECO:0007669"/>
    <property type="project" value="TreeGrafter"/>
</dbReference>
<evidence type="ECO:0000256" key="2">
    <source>
        <dbReference type="ARBA" id="ARBA00022475"/>
    </source>
</evidence>
<dbReference type="Pfam" id="PF13895">
    <property type="entry name" value="Ig_2"/>
    <property type="match status" value="2"/>
</dbReference>
<keyword evidence="3 13" id="KW-0732">Signal</keyword>
<keyword evidence="12" id="KW-0812">Transmembrane</keyword>
<dbReference type="InterPro" id="IPR013783">
    <property type="entry name" value="Ig-like_fold"/>
</dbReference>
<dbReference type="InterPro" id="IPR003599">
    <property type="entry name" value="Ig_sub"/>
</dbReference>
<feature type="domain" description="Ig-like" evidence="14">
    <location>
        <begin position="227"/>
        <end position="314"/>
    </location>
</feature>
<dbReference type="GO" id="GO:0019903">
    <property type="term" value="F:protein phosphatase binding"/>
    <property type="evidence" value="ECO:0007669"/>
    <property type="project" value="TreeGrafter"/>
</dbReference>
<keyword evidence="12" id="KW-0472">Membrane</keyword>
<evidence type="ECO:0000256" key="11">
    <source>
        <dbReference type="ARBA" id="ARBA00046458"/>
    </source>
</evidence>
<name>A0A4D9DN42_9SAUR</name>
<feature type="domain" description="Ig-like" evidence="14">
    <location>
        <begin position="149"/>
        <end position="219"/>
    </location>
</feature>
<keyword evidence="16" id="KW-1185">Reference proteome</keyword>
<feature type="transmembrane region" description="Helical" evidence="12">
    <location>
        <begin position="401"/>
        <end position="421"/>
    </location>
</feature>
<reference evidence="15 16" key="1">
    <citation type="submission" date="2019-04" db="EMBL/GenBank/DDBJ databases">
        <title>Draft genome of the big-headed turtle Platysternon megacephalum.</title>
        <authorList>
            <person name="Gong S."/>
        </authorList>
    </citation>
    <scope>NUCLEOTIDE SEQUENCE [LARGE SCALE GENOMIC DNA]</scope>
    <source>
        <strain evidence="15">DO16091913</strain>
        <tissue evidence="15">Muscle</tissue>
    </source>
</reference>